<comment type="caution">
    <text evidence="3">The sequence shown here is derived from an EMBL/GenBank/DDBJ whole genome shotgun (WGS) entry which is preliminary data.</text>
</comment>
<dbReference type="Proteomes" id="UP000265520">
    <property type="component" value="Unassembled WGS sequence"/>
</dbReference>
<feature type="domain" description="Reverse transcriptase Ty1/copia-type" evidence="2">
    <location>
        <begin position="96"/>
        <end position="234"/>
    </location>
</feature>
<dbReference type="Pfam" id="PF07727">
    <property type="entry name" value="RVT_2"/>
    <property type="match status" value="1"/>
</dbReference>
<feature type="compositionally biased region" description="Polar residues" evidence="1">
    <location>
        <begin position="1"/>
        <end position="21"/>
    </location>
</feature>
<dbReference type="InterPro" id="IPR013103">
    <property type="entry name" value="RVT_2"/>
</dbReference>
<feature type="region of interest" description="Disordered" evidence="1">
    <location>
        <begin position="1"/>
        <end position="29"/>
    </location>
</feature>
<proteinExistence type="predicted"/>
<accession>A0A392PVE3</accession>
<organism evidence="3 4">
    <name type="scientific">Trifolium medium</name>
    <dbReference type="NCBI Taxonomy" id="97028"/>
    <lineage>
        <taxon>Eukaryota</taxon>
        <taxon>Viridiplantae</taxon>
        <taxon>Streptophyta</taxon>
        <taxon>Embryophyta</taxon>
        <taxon>Tracheophyta</taxon>
        <taxon>Spermatophyta</taxon>
        <taxon>Magnoliopsida</taxon>
        <taxon>eudicotyledons</taxon>
        <taxon>Gunneridae</taxon>
        <taxon>Pentapetalae</taxon>
        <taxon>rosids</taxon>
        <taxon>fabids</taxon>
        <taxon>Fabales</taxon>
        <taxon>Fabaceae</taxon>
        <taxon>Papilionoideae</taxon>
        <taxon>50 kb inversion clade</taxon>
        <taxon>NPAAA clade</taxon>
        <taxon>Hologalegina</taxon>
        <taxon>IRL clade</taxon>
        <taxon>Trifolieae</taxon>
        <taxon>Trifolium</taxon>
    </lineage>
</organism>
<evidence type="ECO:0000313" key="4">
    <source>
        <dbReference type="Proteomes" id="UP000265520"/>
    </source>
</evidence>
<dbReference type="EMBL" id="LXQA010095764">
    <property type="protein sequence ID" value="MCI15276.1"/>
    <property type="molecule type" value="Genomic_DNA"/>
</dbReference>
<protein>
    <submittedName>
        <fullName evidence="3">Retrovirus-related pol polyprotein from transposon TNT 1-94</fullName>
    </submittedName>
</protein>
<feature type="non-terminal residue" evidence="3">
    <location>
        <position position="1"/>
    </location>
</feature>
<dbReference type="InterPro" id="IPR043502">
    <property type="entry name" value="DNA/RNA_pol_sf"/>
</dbReference>
<evidence type="ECO:0000313" key="3">
    <source>
        <dbReference type="EMBL" id="MCI15276.1"/>
    </source>
</evidence>
<name>A0A392PVE3_9FABA</name>
<feature type="non-terminal residue" evidence="3">
    <location>
        <position position="235"/>
    </location>
</feature>
<dbReference type="AlphaFoldDB" id="A0A392PVE3"/>
<keyword evidence="4" id="KW-1185">Reference proteome</keyword>
<reference evidence="3 4" key="1">
    <citation type="journal article" date="2018" name="Front. Plant Sci.">
        <title>Red Clover (Trifolium pratense) and Zigzag Clover (T. medium) - A Picture of Genomic Similarities and Differences.</title>
        <authorList>
            <person name="Dluhosova J."/>
            <person name="Istvanek J."/>
            <person name="Nedelnik J."/>
            <person name="Repkova J."/>
        </authorList>
    </citation>
    <scope>NUCLEOTIDE SEQUENCE [LARGE SCALE GENOMIC DNA]</scope>
    <source>
        <strain evidence="4">cv. 10/8</strain>
        <tissue evidence="3">Leaf</tissue>
    </source>
</reference>
<sequence>SNTLPSADSSPSMRPIFSTTNPPIPTKNPVQNVQSSLTRPANSHAMQTRAKSGIVLPRQNPTLLLTNTEPKTVKQALQDPNWYNAMKEEFDALQRNQTWTLVSLPPNRKAIGCKWVFRTKENPDGSINKLKARLVAKGFHQLQGFDFNETFSPVIKPVTIRLILSLAISYKWSLKQLDINNAFLNGSLDEEVYMVQPQGFESSDSSLVCKLNKALYGLKQAPRQWFDKLTTTLLQ</sequence>
<evidence type="ECO:0000259" key="2">
    <source>
        <dbReference type="Pfam" id="PF07727"/>
    </source>
</evidence>
<dbReference type="SUPFAM" id="SSF56672">
    <property type="entry name" value="DNA/RNA polymerases"/>
    <property type="match status" value="1"/>
</dbReference>
<evidence type="ECO:0000256" key="1">
    <source>
        <dbReference type="SAM" id="MobiDB-lite"/>
    </source>
</evidence>